<organism evidence="1">
    <name type="scientific">Siphoviridae sp. ctWDo30</name>
    <dbReference type="NCBI Taxonomy" id="2826360"/>
    <lineage>
        <taxon>Viruses</taxon>
        <taxon>Duplodnaviria</taxon>
        <taxon>Heunggongvirae</taxon>
        <taxon>Uroviricota</taxon>
        <taxon>Caudoviricetes</taxon>
    </lineage>
</organism>
<reference evidence="1" key="1">
    <citation type="journal article" date="2021" name="Proc. Natl. Acad. Sci. U.S.A.">
        <title>A Catalog of Tens of Thousands of Viruses from Human Metagenomes Reveals Hidden Associations with Chronic Diseases.</title>
        <authorList>
            <person name="Tisza M.J."/>
            <person name="Buck C.B."/>
        </authorList>
    </citation>
    <scope>NUCLEOTIDE SEQUENCE</scope>
    <source>
        <strain evidence="1">CtWDo30</strain>
    </source>
</reference>
<name>A0A8S5N615_9CAUD</name>
<protein>
    <submittedName>
        <fullName evidence="1">Uncharacterized protein</fullName>
    </submittedName>
</protein>
<accession>A0A8S5N615</accession>
<evidence type="ECO:0000313" key="1">
    <source>
        <dbReference type="EMBL" id="DAD89752.1"/>
    </source>
</evidence>
<proteinExistence type="predicted"/>
<sequence>MPMRHIDIRAIEPPPVIGRLEEYNPGDTITLYFRCRDDDDRGESGVISKRMRLLSKHKHHAVFKNPGGTTESLRYWEIYKRMDRRNFEQQEGA</sequence>
<dbReference type="EMBL" id="BK015068">
    <property type="protein sequence ID" value="DAD89752.1"/>
    <property type="molecule type" value="Genomic_DNA"/>
</dbReference>